<feature type="transmembrane region" description="Helical" evidence="5">
    <location>
        <begin position="23"/>
        <end position="44"/>
    </location>
</feature>
<dbReference type="InterPro" id="IPR002716">
    <property type="entry name" value="PIN_dom"/>
</dbReference>
<evidence type="ECO:0000259" key="6">
    <source>
        <dbReference type="Pfam" id="PF01850"/>
    </source>
</evidence>
<name>A0ABV0GMT9_PAENI</name>
<evidence type="ECO:0000256" key="5">
    <source>
        <dbReference type="SAM" id="Phobius"/>
    </source>
</evidence>
<dbReference type="RefSeq" id="WP_026543112.1">
    <property type="nucleotide sequence ID" value="NZ_JBBMFV010000004.1"/>
</dbReference>
<dbReference type="EMBL" id="JBBMFV010000004">
    <property type="protein sequence ID" value="MEO3939873.1"/>
    <property type="molecule type" value="Genomic_DNA"/>
</dbReference>
<evidence type="ECO:0000256" key="4">
    <source>
        <dbReference type="ARBA" id="ARBA00022842"/>
    </source>
</evidence>
<dbReference type="CDD" id="cd09874">
    <property type="entry name" value="PIN_MT3492-like"/>
    <property type="match status" value="1"/>
</dbReference>
<evidence type="ECO:0000313" key="8">
    <source>
        <dbReference type="Proteomes" id="UP001448614"/>
    </source>
</evidence>
<comment type="caution">
    <text evidence="7">The sequence shown here is derived from an EMBL/GenBank/DDBJ whole genome shotgun (WGS) entry which is preliminary data.</text>
</comment>
<keyword evidence="8" id="KW-1185">Reference proteome</keyword>
<dbReference type="Proteomes" id="UP001448614">
    <property type="component" value="Unassembled WGS sequence"/>
</dbReference>
<evidence type="ECO:0000313" key="7">
    <source>
        <dbReference type="EMBL" id="MEO3939873.1"/>
    </source>
</evidence>
<dbReference type="Pfam" id="PF01850">
    <property type="entry name" value="PIN"/>
    <property type="match status" value="1"/>
</dbReference>
<dbReference type="SUPFAM" id="SSF88723">
    <property type="entry name" value="PIN domain-like"/>
    <property type="match status" value="1"/>
</dbReference>
<dbReference type="InterPro" id="IPR029060">
    <property type="entry name" value="PIN-like_dom_sf"/>
</dbReference>
<keyword evidence="5" id="KW-0472">Membrane</keyword>
<keyword evidence="5" id="KW-1133">Transmembrane helix</keyword>
<evidence type="ECO:0000256" key="1">
    <source>
        <dbReference type="ARBA" id="ARBA00022722"/>
    </source>
</evidence>
<feature type="domain" description="PIN" evidence="6">
    <location>
        <begin position="4"/>
        <end position="114"/>
    </location>
</feature>
<evidence type="ECO:0000256" key="2">
    <source>
        <dbReference type="ARBA" id="ARBA00022723"/>
    </source>
</evidence>
<keyword evidence="2" id="KW-0479">Metal-binding</keyword>
<reference evidence="7 8" key="1">
    <citation type="journal article" date="2024" name="Appl. Microbiol. Biotechnol.">
        <title>Biosynthetic gene clusters with biotechnological applications in novel Antarctic isolates from Actinomycetota.</title>
        <authorList>
            <person name="Bruna P."/>
            <person name="Nunez-Montero K."/>
            <person name="Contreras M.J."/>
            <person name="Leal K."/>
            <person name="Garcia M."/>
            <person name="Abanto M."/>
            <person name="Barrientos L."/>
        </authorList>
    </citation>
    <scope>NUCLEOTIDE SEQUENCE [LARGE SCALE GENOMIC DNA]</scope>
    <source>
        <strain evidence="7 8">Se16.17</strain>
    </source>
</reference>
<protein>
    <submittedName>
        <fullName evidence="7">Type II toxin-antitoxin system VapC family toxin</fullName>
    </submittedName>
</protein>
<keyword evidence="5" id="KW-0812">Transmembrane</keyword>
<dbReference type="Gene3D" id="3.40.50.1010">
    <property type="entry name" value="5'-nuclease"/>
    <property type="match status" value="1"/>
</dbReference>
<sequence>MIAYVDTSAAMKLVVNERESSAAAAYLVEIAASGGHLVASMLLYTELHCAARRRNMPFDVVNAVLAGINLVDVTRSDLMYAAALPGQLRSADAIHLATAIRLQTDKLVAYDHELLLAATESGLTTTSPGAKHPLTR</sequence>
<keyword evidence="4" id="KW-0460">Magnesium</keyword>
<evidence type="ECO:0000256" key="3">
    <source>
        <dbReference type="ARBA" id="ARBA00022801"/>
    </source>
</evidence>
<keyword evidence="1" id="KW-0540">Nuclease</keyword>
<accession>A0ABV0GMT9</accession>
<proteinExistence type="predicted"/>
<gene>
    <name evidence="7" type="ORF">V3C41_02175</name>
</gene>
<organism evidence="7 8">
    <name type="scientific">Paenarthrobacter nicotinovorans</name>
    <name type="common">Arthrobacter nicotinovorans</name>
    <dbReference type="NCBI Taxonomy" id="29320"/>
    <lineage>
        <taxon>Bacteria</taxon>
        <taxon>Bacillati</taxon>
        <taxon>Actinomycetota</taxon>
        <taxon>Actinomycetes</taxon>
        <taxon>Micrococcales</taxon>
        <taxon>Micrococcaceae</taxon>
        <taxon>Paenarthrobacter</taxon>
    </lineage>
</organism>
<keyword evidence="3" id="KW-0378">Hydrolase</keyword>